<evidence type="ECO:0000256" key="3">
    <source>
        <dbReference type="ARBA" id="ARBA00022806"/>
    </source>
</evidence>
<dbReference type="RefSeq" id="WP_331789825.1">
    <property type="nucleotide sequence ID" value="NZ_JAVFKM010000034.1"/>
</dbReference>
<sequence>MTTLEPTKEQAAASREFAAGRNLVLQAGAGTGKTTTLELMAAADTGRRGVYIAFNRAVKEQAARKFPPRVKCSTGHGLAFGTVGFRYKHRFGGARVPAWKTAELLGLRHTLTVGQMLFEARNLAYITKETVLRFCQSADRHLAEHHVPLQRGAEDPQVHRVLAGAVLPYAERAWQDVSDPRGDKLRVDHDHYLKVWQLSDPYIPGDYILLDEAQDTNPALEYVLMLQRGHAQLVLVGDSAQQIYSWRGARDIMTGFDGTQLTLTQSFRFGHALAEEANQWLAFTGSKLRLTGHQNTTTRIAPADKPEAVLCRTNGGAMAEVLHQMDSGRQVAMAGGGGTLRSLAIAARDLKAGRGTRHPELFLFKSWGELQDYAENDPAGADLLPWVDLIDDLGTEIVLEAVDRLGSESACEVTVSTVHKAKGREWSSVRIGEDFTEPEPDALGRPGPIPRGEARLAYVAVTRARHHLDNGALSWFKSHPQTPPAPKTPERSSPWDSLGEPPPSG</sequence>
<evidence type="ECO:0000313" key="13">
    <source>
        <dbReference type="Proteomes" id="UP001348265"/>
    </source>
</evidence>
<dbReference type="PANTHER" id="PTHR11070:SF30">
    <property type="entry name" value="F-BOX DNA HELICASE 1"/>
    <property type="match status" value="1"/>
</dbReference>
<dbReference type="EMBL" id="JAVFKM010000034">
    <property type="protein sequence ID" value="MEF3118914.1"/>
    <property type="molecule type" value="Genomic_DNA"/>
</dbReference>
<evidence type="ECO:0000256" key="8">
    <source>
        <dbReference type="ARBA" id="ARBA00048988"/>
    </source>
</evidence>
<dbReference type="InterPro" id="IPR014017">
    <property type="entry name" value="DNA_helicase_UvrD-like_C"/>
</dbReference>
<evidence type="ECO:0000259" key="11">
    <source>
        <dbReference type="Pfam" id="PF13361"/>
    </source>
</evidence>
<keyword evidence="2" id="KW-0378">Hydrolase</keyword>
<comment type="catalytic activity">
    <reaction evidence="8">
        <text>ATP + H2O = ADP + phosphate + H(+)</text>
        <dbReference type="Rhea" id="RHEA:13065"/>
        <dbReference type="ChEBI" id="CHEBI:15377"/>
        <dbReference type="ChEBI" id="CHEBI:15378"/>
        <dbReference type="ChEBI" id="CHEBI:30616"/>
        <dbReference type="ChEBI" id="CHEBI:43474"/>
        <dbReference type="ChEBI" id="CHEBI:456216"/>
        <dbReference type="EC" id="5.6.2.4"/>
    </reaction>
</comment>
<evidence type="ECO:0000256" key="5">
    <source>
        <dbReference type="ARBA" id="ARBA00023235"/>
    </source>
</evidence>
<proteinExistence type="predicted"/>
<dbReference type="InterPro" id="IPR027417">
    <property type="entry name" value="P-loop_NTPase"/>
</dbReference>
<dbReference type="Pfam" id="PF00580">
    <property type="entry name" value="UvrD-helicase"/>
    <property type="match status" value="1"/>
</dbReference>
<evidence type="ECO:0000256" key="7">
    <source>
        <dbReference type="ARBA" id="ARBA00034808"/>
    </source>
</evidence>
<gene>
    <name evidence="12" type="ORF">RB636_37775</name>
</gene>
<comment type="caution">
    <text evidence="12">The sequence shown here is derived from an EMBL/GenBank/DDBJ whole genome shotgun (WGS) entry which is preliminary data.</text>
</comment>
<dbReference type="EC" id="5.6.2.4" evidence="7"/>
<reference evidence="12 13" key="1">
    <citation type="submission" date="2023-08" db="EMBL/GenBank/DDBJ databases">
        <authorList>
            <person name="Sharma P."/>
            <person name="Verma V."/>
            <person name="Mohan M.K."/>
            <person name="Dubey A.K."/>
        </authorList>
    </citation>
    <scope>NUCLEOTIDE SEQUENCE [LARGE SCALE GENOMIC DNA]</scope>
    <source>
        <strain evidence="12 13">ADP4</strain>
    </source>
</reference>
<evidence type="ECO:0000256" key="2">
    <source>
        <dbReference type="ARBA" id="ARBA00022801"/>
    </source>
</evidence>
<evidence type="ECO:0000259" key="10">
    <source>
        <dbReference type="Pfam" id="PF00580"/>
    </source>
</evidence>
<dbReference type="Pfam" id="PF13361">
    <property type="entry name" value="UvrD_C"/>
    <property type="match status" value="1"/>
</dbReference>
<organism evidence="12 13">
    <name type="scientific">Streptomyces chrestomyceticus</name>
    <dbReference type="NCBI Taxonomy" id="68185"/>
    <lineage>
        <taxon>Bacteria</taxon>
        <taxon>Bacillati</taxon>
        <taxon>Actinomycetota</taxon>
        <taxon>Actinomycetes</taxon>
        <taxon>Kitasatosporales</taxon>
        <taxon>Streptomycetaceae</taxon>
        <taxon>Streptomyces</taxon>
    </lineage>
</organism>
<evidence type="ECO:0000256" key="6">
    <source>
        <dbReference type="ARBA" id="ARBA00034617"/>
    </source>
</evidence>
<feature type="region of interest" description="Disordered" evidence="9">
    <location>
        <begin position="471"/>
        <end position="505"/>
    </location>
</feature>
<feature type="domain" description="UvrD-like helicase ATP-binding" evidence="10">
    <location>
        <begin position="206"/>
        <end position="250"/>
    </location>
</feature>
<comment type="catalytic activity">
    <reaction evidence="6">
        <text>Couples ATP hydrolysis with the unwinding of duplex DNA by translocating in the 3'-5' direction.</text>
        <dbReference type="EC" id="5.6.2.4"/>
    </reaction>
</comment>
<dbReference type="Gene3D" id="3.40.50.300">
    <property type="entry name" value="P-loop containing nucleotide triphosphate hydrolases"/>
    <property type="match status" value="2"/>
</dbReference>
<keyword evidence="1" id="KW-0547">Nucleotide-binding</keyword>
<keyword evidence="13" id="KW-1185">Reference proteome</keyword>
<evidence type="ECO:0000313" key="12">
    <source>
        <dbReference type="EMBL" id="MEF3118914.1"/>
    </source>
</evidence>
<keyword evidence="5" id="KW-0413">Isomerase</keyword>
<dbReference type="PANTHER" id="PTHR11070">
    <property type="entry name" value="UVRD / RECB / PCRA DNA HELICASE FAMILY MEMBER"/>
    <property type="match status" value="1"/>
</dbReference>
<dbReference type="Proteomes" id="UP001348265">
    <property type="component" value="Unassembled WGS sequence"/>
</dbReference>
<dbReference type="SUPFAM" id="SSF52540">
    <property type="entry name" value="P-loop containing nucleoside triphosphate hydrolases"/>
    <property type="match status" value="1"/>
</dbReference>
<feature type="domain" description="UvrD-like helicase C-terminal" evidence="11">
    <location>
        <begin position="393"/>
        <end position="468"/>
    </location>
</feature>
<dbReference type="InterPro" id="IPR000212">
    <property type="entry name" value="DNA_helicase_UvrD/REP"/>
</dbReference>
<evidence type="ECO:0000256" key="4">
    <source>
        <dbReference type="ARBA" id="ARBA00022840"/>
    </source>
</evidence>
<name>A0ABU7X6G0_9ACTN</name>
<evidence type="ECO:0000256" key="9">
    <source>
        <dbReference type="SAM" id="MobiDB-lite"/>
    </source>
</evidence>
<accession>A0ABU7X6G0</accession>
<protein>
    <recommendedName>
        <fullName evidence="7">DNA 3'-5' helicase</fullName>
        <ecNumber evidence="7">5.6.2.4</ecNumber>
    </recommendedName>
</protein>
<keyword evidence="4" id="KW-0067">ATP-binding</keyword>
<evidence type="ECO:0000256" key="1">
    <source>
        <dbReference type="ARBA" id="ARBA00022741"/>
    </source>
</evidence>
<keyword evidence="3" id="KW-0347">Helicase</keyword>
<dbReference type="InterPro" id="IPR014016">
    <property type="entry name" value="UvrD-like_ATP-bd"/>
</dbReference>